<accession>U6KA86</accession>
<gene>
    <name evidence="2" type="ORF">EMH_0022910</name>
</gene>
<dbReference type="RefSeq" id="XP_013357492.1">
    <property type="nucleotide sequence ID" value="XM_013502038.1"/>
</dbReference>
<reference evidence="2" key="2">
    <citation type="submission" date="2013-10" db="EMBL/GenBank/DDBJ databases">
        <authorList>
            <person name="Aslett M."/>
        </authorList>
    </citation>
    <scope>NUCLEOTIDE SEQUENCE [LARGE SCALE GENOMIC DNA]</scope>
    <source>
        <strain evidence="2">Houghton</strain>
    </source>
</reference>
<dbReference type="EMBL" id="HG687420">
    <property type="protein sequence ID" value="CDJ34930.1"/>
    <property type="molecule type" value="Genomic_DNA"/>
</dbReference>
<feature type="region of interest" description="Disordered" evidence="1">
    <location>
        <begin position="18"/>
        <end position="61"/>
    </location>
</feature>
<feature type="compositionally biased region" description="Low complexity" evidence="1">
    <location>
        <begin position="99"/>
        <end position="116"/>
    </location>
</feature>
<organism evidence="2 3">
    <name type="scientific">Eimeria mitis</name>
    <dbReference type="NCBI Taxonomy" id="44415"/>
    <lineage>
        <taxon>Eukaryota</taxon>
        <taxon>Sar</taxon>
        <taxon>Alveolata</taxon>
        <taxon>Apicomplexa</taxon>
        <taxon>Conoidasida</taxon>
        <taxon>Coccidia</taxon>
        <taxon>Eucoccidiorida</taxon>
        <taxon>Eimeriorina</taxon>
        <taxon>Eimeriidae</taxon>
        <taxon>Eimeria</taxon>
    </lineage>
</organism>
<sequence>MLSSSVCTPQMWACGVPSLGSSSSSSNSSSSSSSSSGGSWQQLQQLRFSKHPLKLKSRDIQHPHVVAPEHLPAPRYASARLCGLQQFVPVNCYREMPQEQHSQQQQQQQQQQQPQQHRTHAMPQQQLD</sequence>
<evidence type="ECO:0000313" key="3">
    <source>
        <dbReference type="Proteomes" id="UP000030744"/>
    </source>
</evidence>
<evidence type="ECO:0000313" key="2">
    <source>
        <dbReference type="EMBL" id="CDJ34930.1"/>
    </source>
</evidence>
<feature type="compositionally biased region" description="Low complexity" evidence="1">
    <location>
        <begin position="18"/>
        <end position="39"/>
    </location>
</feature>
<reference evidence="2" key="1">
    <citation type="submission" date="2013-10" db="EMBL/GenBank/DDBJ databases">
        <title>Genomic analysis of the causative agents of coccidiosis in chickens.</title>
        <authorList>
            <person name="Reid A.J."/>
            <person name="Blake D."/>
            <person name="Billington K."/>
            <person name="Browne H."/>
            <person name="Dunn M."/>
            <person name="Hung S."/>
            <person name="Kawahara F."/>
            <person name="Miranda-Saavedra D."/>
            <person name="Mourier T."/>
            <person name="Nagra H."/>
            <person name="Otto T.D."/>
            <person name="Rawlings N."/>
            <person name="Sanchez A."/>
            <person name="Sanders M."/>
            <person name="Subramaniam C."/>
            <person name="Tay Y."/>
            <person name="Dear P."/>
            <person name="Doerig C."/>
            <person name="Gruber A."/>
            <person name="Parkinson J."/>
            <person name="Shirley M."/>
            <person name="Wan K.L."/>
            <person name="Berriman M."/>
            <person name="Tomley F."/>
            <person name="Pain A."/>
        </authorList>
    </citation>
    <scope>NUCLEOTIDE SEQUENCE [LARGE SCALE GENOMIC DNA]</scope>
    <source>
        <strain evidence="2">Houghton</strain>
    </source>
</reference>
<dbReference type="VEuPathDB" id="ToxoDB:EMH_0022910"/>
<evidence type="ECO:0000256" key="1">
    <source>
        <dbReference type="SAM" id="MobiDB-lite"/>
    </source>
</evidence>
<dbReference type="Proteomes" id="UP000030744">
    <property type="component" value="Unassembled WGS sequence"/>
</dbReference>
<feature type="region of interest" description="Disordered" evidence="1">
    <location>
        <begin position="96"/>
        <end position="128"/>
    </location>
</feature>
<name>U6KA86_9EIME</name>
<dbReference type="OrthoDB" id="430533at2759"/>
<keyword evidence="3" id="KW-1185">Reference proteome</keyword>
<protein>
    <submittedName>
        <fullName evidence="2">Uncharacterized protein</fullName>
    </submittedName>
</protein>
<dbReference type="GeneID" id="25377171"/>
<proteinExistence type="predicted"/>
<dbReference type="AlphaFoldDB" id="U6KA86"/>